<dbReference type="Proteomes" id="UP001576780">
    <property type="component" value="Unassembled WGS sequence"/>
</dbReference>
<evidence type="ECO:0008006" key="3">
    <source>
        <dbReference type="Google" id="ProtNLM"/>
    </source>
</evidence>
<sequence length="305" mass="35552">MTPVEVKFLNEITLELKTQPGFNLREEVFFPLRYDKNRPVIFEHRQIAEELMPKDPRLGKGDYATSIGTTSQNVVQAMVNLYKEEMKKDEINIDILLNGKPGQRGTWRKAYDWLWNRKYLRWLDANSWEILQGKAKSSANWLQFLTEKEMVSVQRGTRALILPPPPPSVQKITPTIPAKESLWMVIDLELNNHQLLLLNRSQQGQCLLCPSSAYAPSSIIEKRPTLLPQKDAWAGNRDEKFVFGEAGKEEFLTIVLEKPLSLPWLIPRKDEALPEWNAERIKELFDQLEEQDNWQIFYQTFEVVE</sequence>
<proteinExistence type="predicted"/>
<accession>A0ABV4WHD0</accession>
<name>A0ABV4WHD0_9CYAN</name>
<comment type="caution">
    <text evidence="1">The sequence shown here is derived from an EMBL/GenBank/DDBJ whole genome shotgun (WGS) entry which is preliminary data.</text>
</comment>
<evidence type="ECO:0000313" key="2">
    <source>
        <dbReference type="Proteomes" id="UP001576780"/>
    </source>
</evidence>
<keyword evidence="2" id="KW-1185">Reference proteome</keyword>
<dbReference type="RefSeq" id="WP_413276912.1">
    <property type="nucleotide sequence ID" value="NZ_JBHFNT010000068.1"/>
</dbReference>
<dbReference type="EMBL" id="JBHFNT010000068">
    <property type="protein sequence ID" value="MFB2834478.1"/>
    <property type="molecule type" value="Genomic_DNA"/>
</dbReference>
<reference evidence="1 2" key="1">
    <citation type="submission" date="2024-09" db="EMBL/GenBank/DDBJ databases">
        <title>Floridaenema gen nov. (Aerosakkonemataceae, Aerosakkonematales ord. nov., Cyanobacteria) from benthic tropical and subtropical fresh waters, with the description of four new species.</title>
        <authorList>
            <person name="Moretto J.A."/>
            <person name="Berthold D.E."/>
            <person name="Lefler F.W."/>
            <person name="Huang I.-S."/>
            <person name="Laughinghouse H. IV."/>
        </authorList>
    </citation>
    <scope>NUCLEOTIDE SEQUENCE [LARGE SCALE GENOMIC DNA]</scope>
    <source>
        <strain evidence="1 2">BLCC-F167</strain>
    </source>
</reference>
<protein>
    <recommendedName>
        <fullName evidence="3">DUF4384 domain-containing protein</fullName>
    </recommendedName>
</protein>
<gene>
    <name evidence="1" type="ORF">ACE1CA_08085</name>
</gene>
<evidence type="ECO:0000313" key="1">
    <source>
        <dbReference type="EMBL" id="MFB2834478.1"/>
    </source>
</evidence>
<organism evidence="1 2">
    <name type="scientific">Floridaenema evergladense BLCC-F167</name>
    <dbReference type="NCBI Taxonomy" id="3153639"/>
    <lineage>
        <taxon>Bacteria</taxon>
        <taxon>Bacillati</taxon>
        <taxon>Cyanobacteriota</taxon>
        <taxon>Cyanophyceae</taxon>
        <taxon>Oscillatoriophycideae</taxon>
        <taxon>Aerosakkonematales</taxon>
        <taxon>Aerosakkonemataceae</taxon>
        <taxon>Floridanema</taxon>
        <taxon>Floridanema evergladense</taxon>
    </lineage>
</organism>